<gene>
    <name evidence="1" type="ORF">CLV56_3737</name>
</gene>
<evidence type="ECO:0000313" key="2">
    <source>
        <dbReference type="Proteomes" id="UP000230842"/>
    </source>
</evidence>
<organism evidence="1 2">
    <name type="scientific">Mumia flava</name>
    <dbReference type="NCBI Taxonomy" id="1348852"/>
    <lineage>
        <taxon>Bacteria</taxon>
        <taxon>Bacillati</taxon>
        <taxon>Actinomycetota</taxon>
        <taxon>Actinomycetes</taxon>
        <taxon>Propionibacteriales</taxon>
        <taxon>Nocardioidaceae</taxon>
        <taxon>Mumia</taxon>
    </lineage>
</organism>
<evidence type="ECO:0000313" key="1">
    <source>
        <dbReference type="EMBL" id="PJJ54229.1"/>
    </source>
</evidence>
<dbReference type="InterPro" id="IPR045423">
    <property type="entry name" value="DUF6510"/>
</dbReference>
<dbReference type="AlphaFoldDB" id="A0A2M9B8E3"/>
<dbReference type="EMBL" id="PGEZ01000002">
    <property type="protein sequence ID" value="PJJ54229.1"/>
    <property type="molecule type" value="Genomic_DNA"/>
</dbReference>
<name>A0A2M9B8E3_9ACTN</name>
<comment type="caution">
    <text evidence="1">The sequence shown here is derived from an EMBL/GenBank/DDBJ whole genome shotgun (WGS) entry which is preliminary data.</text>
</comment>
<accession>A0A2M9B8E3</accession>
<proteinExistence type="predicted"/>
<keyword evidence="2" id="KW-1185">Reference proteome</keyword>
<dbReference type="OrthoDB" id="165401at2"/>
<reference evidence="1 2" key="1">
    <citation type="submission" date="2017-11" db="EMBL/GenBank/DDBJ databases">
        <title>Genomic Encyclopedia of Archaeal and Bacterial Type Strains, Phase II (KMG-II): From Individual Species to Whole Genera.</title>
        <authorList>
            <person name="Goeker M."/>
        </authorList>
    </citation>
    <scope>NUCLEOTIDE SEQUENCE [LARGE SCALE GENOMIC DNA]</scope>
    <source>
        <strain evidence="1 2">DSM 27763</strain>
    </source>
</reference>
<protein>
    <submittedName>
        <fullName evidence="1">Uncharacterized protein</fullName>
    </submittedName>
</protein>
<dbReference type="Pfam" id="PF20120">
    <property type="entry name" value="DUF6510"/>
    <property type="match status" value="1"/>
</dbReference>
<dbReference type="RefSeq" id="WP_100415419.1">
    <property type="nucleotide sequence ID" value="NZ_PGEZ01000002.1"/>
</dbReference>
<dbReference type="Proteomes" id="UP000230842">
    <property type="component" value="Unassembled WGS sequence"/>
</dbReference>
<sequence>MSDQHDETDRETGEDFLDGNVLGGELSAVFVRDLTGAYGRCGGCGHDGPVPAVRVWTAGPGIVARCQGCDHVLLRLVQTDTHLMLDASGFAEIRWPLE</sequence>